<dbReference type="PANTHER" id="PTHR40758:SF1">
    <property type="entry name" value="CONSERVED PROTEIN"/>
    <property type="match status" value="1"/>
</dbReference>
<accession>A0A2R7YVB5</accession>
<dbReference type="PANTHER" id="PTHR40758">
    <property type="entry name" value="CONSERVED PROTEIN"/>
    <property type="match status" value="1"/>
</dbReference>
<protein>
    <submittedName>
        <fullName evidence="2">Maleylpyruvate isomerase family mycothiol-dependent enzyme</fullName>
    </submittedName>
</protein>
<dbReference type="GO" id="GO:0016853">
    <property type="term" value="F:isomerase activity"/>
    <property type="evidence" value="ECO:0007669"/>
    <property type="project" value="UniProtKB-KW"/>
</dbReference>
<reference evidence="2 3" key="1">
    <citation type="submission" date="2018-03" db="EMBL/GenBank/DDBJ databases">
        <authorList>
            <person name="Keele B.F."/>
        </authorList>
    </citation>
    <scope>NUCLEOTIDE SEQUENCE [LARGE SCALE GENOMIC DNA]</scope>
    <source>
        <strain evidence="2 3">IB-3</strain>
    </source>
</reference>
<evidence type="ECO:0000313" key="3">
    <source>
        <dbReference type="Proteomes" id="UP000244867"/>
    </source>
</evidence>
<evidence type="ECO:0000259" key="1">
    <source>
        <dbReference type="Pfam" id="PF11716"/>
    </source>
</evidence>
<dbReference type="AlphaFoldDB" id="A0A2R7YVB5"/>
<feature type="domain" description="Mycothiol-dependent maleylpyruvate isomerase metal-binding" evidence="1">
    <location>
        <begin position="19"/>
        <end position="132"/>
    </location>
</feature>
<comment type="caution">
    <text evidence="2">The sequence shown here is derived from an EMBL/GenBank/DDBJ whole genome shotgun (WGS) entry which is preliminary data.</text>
</comment>
<keyword evidence="2" id="KW-0413">Isomerase</keyword>
<name>A0A2R7YVB5_9ACTN</name>
<dbReference type="InterPro" id="IPR017517">
    <property type="entry name" value="Maleyloyr_isom"/>
</dbReference>
<dbReference type="GO" id="GO:0046872">
    <property type="term" value="F:metal ion binding"/>
    <property type="evidence" value="ECO:0007669"/>
    <property type="project" value="InterPro"/>
</dbReference>
<sequence>MWTMGEAPDWLALLAIHTERFGDIVRDAEVDAPVPSCPGWSLRDLVVHLGGVHQWAAHAVLDGNPHLRPEPPAGTGRHELTTWYRRHASHLVEVLTSTAADAPAWTLDDRHPTAAFWRRRQVHETVMHVWDADHALGQRRPIDPPLAWDGVLEVRDVIYPRQVRLGRVQPLARSVHLVATDVSGDAVLGDGEVVVLQGGAEVLLRLLWHRADLGVHVSDPHARTLLSGAITP</sequence>
<organism evidence="2 3">
    <name type="scientific">Nocardioides currus</name>
    <dbReference type="NCBI Taxonomy" id="2133958"/>
    <lineage>
        <taxon>Bacteria</taxon>
        <taxon>Bacillati</taxon>
        <taxon>Actinomycetota</taxon>
        <taxon>Actinomycetes</taxon>
        <taxon>Propionibacteriales</taxon>
        <taxon>Nocardioidaceae</taxon>
        <taxon>Nocardioides</taxon>
    </lineage>
</organism>
<keyword evidence="2" id="KW-0670">Pyruvate</keyword>
<keyword evidence="3" id="KW-1185">Reference proteome</keyword>
<evidence type="ECO:0000313" key="2">
    <source>
        <dbReference type="EMBL" id="PUA80261.1"/>
    </source>
</evidence>
<dbReference type="NCBIfam" id="TIGR03083">
    <property type="entry name" value="maleylpyruvate isomerase family mycothiol-dependent enzyme"/>
    <property type="match status" value="1"/>
</dbReference>
<dbReference type="Pfam" id="PF11716">
    <property type="entry name" value="MDMPI_N"/>
    <property type="match status" value="1"/>
</dbReference>
<dbReference type="SUPFAM" id="SSF109854">
    <property type="entry name" value="DinB/YfiT-like putative metalloenzymes"/>
    <property type="match status" value="1"/>
</dbReference>
<dbReference type="InterPro" id="IPR024344">
    <property type="entry name" value="MDMPI_metal-binding"/>
</dbReference>
<dbReference type="GO" id="GO:0005886">
    <property type="term" value="C:plasma membrane"/>
    <property type="evidence" value="ECO:0007669"/>
    <property type="project" value="TreeGrafter"/>
</dbReference>
<dbReference type="EMBL" id="PYXZ01000006">
    <property type="protein sequence ID" value="PUA80261.1"/>
    <property type="molecule type" value="Genomic_DNA"/>
</dbReference>
<dbReference type="InterPro" id="IPR034660">
    <property type="entry name" value="DinB/YfiT-like"/>
</dbReference>
<proteinExistence type="predicted"/>
<gene>
    <name evidence="2" type="ORF">C7S10_14040</name>
</gene>
<dbReference type="Proteomes" id="UP000244867">
    <property type="component" value="Unassembled WGS sequence"/>
</dbReference>